<proteinExistence type="predicted"/>
<evidence type="ECO:0000256" key="3">
    <source>
        <dbReference type="SAM" id="MobiDB-lite"/>
    </source>
</evidence>
<organism evidence="5 6">
    <name type="scientific">Paramecium sonneborni</name>
    <dbReference type="NCBI Taxonomy" id="65129"/>
    <lineage>
        <taxon>Eukaryota</taxon>
        <taxon>Sar</taxon>
        <taxon>Alveolata</taxon>
        <taxon>Ciliophora</taxon>
        <taxon>Intramacronucleata</taxon>
        <taxon>Oligohymenophorea</taxon>
        <taxon>Peniculida</taxon>
        <taxon>Parameciidae</taxon>
        <taxon>Paramecium</taxon>
    </lineage>
</organism>
<keyword evidence="6" id="KW-1185">Reference proteome</keyword>
<dbReference type="PANTHER" id="PTHR14017">
    <property type="entry name" value="LYSINE-SPECIFIC DEMETHYLASE"/>
    <property type="match status" value="1"/>
</dbReference>
<evidence type="ECO:0000256" key="1">
    <source>
        <dbReference type="ARBA" id="ARBA00004123"/>
    </source>
</evidence>
<comment type="caution">
    <text evidence="5">The sequence shown here is derived from an EMBL/GenBank/DDBJ whole genome shotgun (WGS) entry which is preliminary data.</text>
</comment>
<dbReference type="InterPro" id="IPR003347">
    <property type="entry name" value="JmjC_dom"/>
</dbReference>
<evidence type="ECO:0000313" key="5">
    <source>
        <dbReference type="EMBL" id="CAD8047237.1"/>
    </source>
</evidence>
<accession>A0A8S1JY69</accession>
<dbReference type="AlphaFoldDB" id="A0A8S1JY69"/>
<comment type="subcellular location">
    <subcellularLocation>
        <location evidence="1">Nucleus</location>
    </subcellularLocation>
</comment>
<keyword evidence="2" id="KW-0539">Nucleus</keyword>
<dbReference type="OrthoDB" id="418911at2759"/>
<name>A0A8S1JY69_9CILI</name>
<dbReference type="InterPro" id="IPR051630">
    <property type="entry name" value="Corepressor-Demethylase"/>
</dbReference>
<gene>
    <name evidence="5" type="ORF">PSON_ATCC_30995.1.T0020292</name>
</gene>
<reference evidence="5" key="1">
    <citation type="submission" date="2021-01" db="EMBL/GenBank/DDBJ databases">
        <authorList>
            <consortium name="Genoscope - CEA"/>
            <person name="William W."/>
        </authorList>
    </citation>
    <scope>NUCLEOTIDE SEQUENCE</scope>
</reference>
<protein>
    <recommendedName>
        <fullName evidence="4">JmjC domain-containing protein</fullName>
    </recommendedName>
</protein>
<dbReference type="Proteomes" id="UP000692954">
    <property type="component" value="Unassembled WGS sequence"/>
</dbReference>
<evidence type="ECO:0000256" key="2">
    <source>
        <dbReference type="ARBA" id="ARBA00023242"/>
    </source>
</evidence>
<feature type="region of interest" description="Disordered" evidence="3">
    <location>
        <begin position="519"/>
        <end position="541"/>
    </location>
</feature>
<evidence type="ECO:0000313" key="6">
    <source>
        <dbReference type="Proteomes" id="UP000692954"/>
    </source>
</evidence>
<evidence type="ECO:0000259" key="4">
    <source>
        <dbReference type="Pfam" id="PF02373"/>
    </source>
</evidence>
<sequence>MIKYVQDNLQLTLQEKQMLYKNGQIIFDKVKQDGGFIKVYCQKKLPQYLIDDDWIDMYKRKIISYEFGQIVNALLIQRPHYCTDTEVLEIWNQDSLAWRTLQVYLISIPNEVTEILTLNFTLQQISQSHGEKQIQVENQIDESTKIIQEMQVSQFIQQIEKDQTKNQASYFGIINLHKKAKEIKHIKNFLPKSIKPQGNYDALSYLRNDISTINVPQLEIQYHSNWRSPSKDQICFTQIILNLGPDACIWITIDKDNLTELQQKILQIENINVFIEDKIWFKDPSYFLLNNIPFRYFVQNKGDLVILSPGTYSWQKTEGLNISCSWNQVTLDENSLKIIINQQKIFKELNYFSRFPYKNLILDLVIHENNLDKNLLNYLRQELQQYIFQENQNLQSLDQKNQPTFQVQRDKSFCTQCQRELFIYFYEEEQQNLCLICCKKNVNLNNSNIKQKYRFQCLNFLIGSTLSNCNIEFCSNYTGKTKCTIKADQQQNQKSKLNQKGFIKASYENNGKNKIIEQQTQNIMESSEDDKQKRKNKKQDIYQGQQFIKQKKI</sequence>
<dbReference type="EMBL" id="CAJJDN010000002">
    <property type="protein sequence ID" value="CAD8047237.1"/>
    <property type="molecule type" value="Genomic_DNA"/>
</dbReference>
<dbReference type="GO" id="GO:0005634">
    <property type="term" value="C:nucleus"/>
    <property type="evidence" value="ECO:0007669"/>
    <property type="project" value="UniProtKB-SubCell"/>
</dbReference>
<dbReference type="Pfam" id="PF02373">
    <property type="entry name" value="JmjC"/>
    <property type="match status" value="1"/>
</dbReference>
<feature type="domain" description="JmjC" evidence="4">
    <location>
        <begin position="237"/>
        <end position="327"/>
    </location>
</feature>
<dbReference type="PANTHER" id="PTHR14017:SF28">
    <property type="entry name" value="CHROMOSOME UNDETERMINED SCAFFOLD_98, WHOLE GENOME SHOTGUN SEQUENCE"/>
    <property type="match status" value="1"/>
</dbReference>